<dbReference type="Pfam" id="PF07765">
    <property type="entry name" value="KIP1"/>
    <property type="match status" value="1"/>
</dbReference>
<evidence type="ECO:0000313" key="7">
    <source>
        <dbReference type="Proteomes" id="UP000188354"/>
    </source>
</evidence>
<dbReference type="EMBL" id="CM007371">
    <property type="protein sequence ID" value="OIW02612.1"/>
    <property type="molecule type" value="Genomic_DNA"/>
</dbReference>
<dbReference type="PROSITE" id="PS51774">
    <property type="entry name" value="NAB"/>
    <property type="match status" value="1"/>
</dbReference>
<dbReference type="PANTHER" id="PTHR32258">
    <property type="entry name" value="PROTEIN NETWORKED 4A"/>
    <property type="match status" value="1"/>
</dbReference>
<protein>
    <recommendedName>
        <fullName evidence="5">NAB domain-containing protein</fullName>
    </recommendedName>
</protein>
<dbReference type="GO" id="GO:0003779">
    <property type="term" value="F:actin binding"/>
    <property type="evidence" value="ECO:0007669"/>
    <property type="project" value="InterPro"/>
</dbReference>
<keyword evidence="1 3" id="KW-0175">Coiled coil</keyword>
<comment type="similarity">
    <text evidence="2">Belongs to the NET family.</text>
</comment>
<feature type="region of interest" description="Disordered" evidence="4">
    <location>
        <begin position="117"/>
        <end position="141"/>
    </location>
</feature>
<dbReference type="InterPro" id="IPR011684">
    <property type="entry name" value="NAB"/>
</dbReference>
<organism evidence="6 7">
    <name type="scientific">Lupinus angustifolius</name>
    <name type="common">Narrow-leaved blue lupine</name>
    <dbReference type="NCBI Taxonomy" id="3871"/>
    <lineage>
        <taxon>Eukaryota</taxon>
        <taxon>Viridiplantae</taxon>
        <taxon>Streptophyta</taxon>
        <taxon>Embryophyta</taxon>
        <taxon>Tracheophyta</taxon>
        <taxon>Spermatophyta</taxon>
        <taxon>Magnoliopsida</taxon>
        <taxon>eudicotyledons</taxon>
        <taxon>Gunneridae</taxon>
        <taxon>Pentapetalae</taxon>
        <taxon>rosids</taxon>
        <taxon>fabids</taxon>
        <taxon>Fabales</taxon>
        <taxon>Fabaceae</taxon>
        <taxon>Papilionoideae</taxon>
        <taxon>50 kb inversion clade</taxon>
        <taxon>genistoids sensu lato</taxon>
        <taxon>core genistoids</taxon>
        <taxon>Genisteae</taxon>
        <taxon>Lupinus</taxon>
    </lineage>
</organism>
<feature type="coiled-coil region" evidence="3">
    <location>
        <begin position="494"/>
        <end position="584"/>
    </location>
</feature>
<proteinExistence type="inferred from homology"/>
<feature type="compositionally biased region" description="Polar residues" evidence="4">
    <location>
        <begin position="190"/>
        <end position="200"/>
    </location>
</feature>
<gene>
    <name evidence="6" type="ORF">TanjilG_24063</name>
</gene>
<feature type="region of interest" description="Disordered" evidence="4">
    <location>
        <begin position="164"/>
        <end position="206"/>
    </location>
</feature>
<reference evidence="6 7" key="1">
    <citation type="journal article" date="2017" name="Plant Biotechnol. J.">
        <title>A comprehensive draft genome sequence for lupin (Lupinus angustifolius), an emerging health food: insights into plant-microbe interactions and legume evolution.</title>
        <authorList>
            <person name="Hane J.K."/>
            <person name="Ming Y."/>
            <person name="Kamphuis L.G."/>
            <person name="Nelson M.N."/>
            <person name="Garg G."/>
            <person name="Atkins C.A."/>
            <person name="Bayer P.E."/>
            <person name="Bravo A."/>
            <person name="Bringans S."/>
            <person name="Cannon S."/>
            <person name="Edwards D."/>
            <person name="Foley R."/>
            <person name="Gao L.L."/>
            <person name="Harrison M.J."/>
            <person name="Huang W."/>
            <person name="Hurgobin B."/>
            <person name="Li S."/>
            <person name="Liu C.W."/>
            <person name="McGrath A."/>
            <person name="Morahan G."/>
            <person name="Murray J."/>
            <person name="Weller J."/>
            <person name="Jian J."/>
            <person name="Singh K.B."/>
        </authorList>
    </citation>
    <scope>NUCLEOTIDE SEQUENCE [LARGE SCALE GENOMIC DNA]</scope>
    <source>
        <strain evidence="7">cv. Tanjil</strain>
        <tissue evidence="6">Whole plant</tissue>
    </source>
</reference>
<accession>A0A1J7GQC1</accession>
<name>A0A1J7GQC1_LUPAN</name>
<keyword evidence="7" id="KW-1185">Reference proteome</keyword>
<feature type="coiled-coil region" evidence="3">
    <location>
        <begin position="209"/>
        <end position="277"/>
    </location>
</feature>
<evidence type="ECO:0000256" key="2">
    <source>
        <dbReference type="ARBA" id="ARBA00038006"/>
    </source>
</evidence>
<feature type="compositionally biased region" description="Polar residues" evidence="4">
    <location>
        <begin position="117"/>
        <end position="140"/>
    </location>
</feature>
<feature type="coiled-coil region" evidence="3">
    <location>
        <begin position="353"/>
        <end position="454"/>
    </location>
</feature>
<sequence>MAASGVRVMELELLNFWNLMRRLETMKSHSWWWDSHISSKNSKWLSENLEQMDHHVKRMVKLIDQDADSFAKKADMYYQKRPELVALVEEFYRGYRVLAERYDQVTVDLRKNVSTGLQSQGSSISDVGSEPTSTRPSSIKGNRRIYGYRAAGFDYFLGSGGNGSDVYQKDGDESSTLTDSDQESDDSSSVNNYSGFSGNVSDPGMTRRMVELENELREVKEKLWLQEEGHLEGSLRGPRVENTEDFYDKINAYEQDLMILNEKFRLSKEEITKLKSELKKCRSLDSENVEAGVDLSSTGEYIKIEEIQRSGNLVDKELIEPNNEIEPLGEELRIAKEKLEVSEVQIVSMKFEADKSSERIEQLHDLLDLARKDTATWKTKFNSEKQGNTKLQEIIARLKSSLVDREHEIRELKTAVSDAERKIFPEKAKLKAEISKVMEQQTHLEDEIREWECRGRAFEDDIRKILSEKIEIEEALKDENEMLNAKIGTRENSIEDLHVSLDTIKLERDNLKAKVGSLNEEVNSKDDRIKHQNNHFNQLHMEHLQVIVEMEEAQTQVKELKSKAKQLKEEIEKQKTEMLEGAEKKREAIRQLCFSIEHYRNNYNMLLQHFTRHK</sequence>
<dbReference type="Gramene" id="OIW02612">
    <property type="protein sequence ID" value="OIW02612"/>
    <property type="gene ID" value="TanjilG_24063"/>
</dbReference>
<evidence type="ECO:0000259" key="5">
    <source>
        <dbReference type="PROSITE" id="PS51774"/>
    </source>
</evidence>
<evidence type="ECO:0000313" key="6">
    <source>
        <dbReference type="EMBL" id="OIW02612.1"/>
    </source>
</evidence>
<evidence type="ECO:0000256" key="4">
    <source>
        <dbReference type="SAM" id="MobiDB-lite"/>
    </source>
</evidence>
<evidence type="ECO:0000256" key="1">
    <source>
        <dbReference type="ARBA" id="ARBA00023054"/>
    </source>
</evidence>
<dbReference type="Gene3D" id="1.10.287.1490">
    <property type="match status" value="1"/>
</dbReference>
<dbReference type="GO" id="GO:0005774">
    <property type="term" value="C:vacuolar membrane"/>
    <property type="evidence" value="ECO:0007669"/>
    <property type="project" value="TreeGrafter"/>
</dbReference>
<dbReference type="PANTHER" id="PTHR32258:SF3">
    <property type="entry name" value="PROTEIN NETWORKED 4A"/>
    <property type="match status" value="1"/>
</dbReference>
<dbReference type="Proteomes" id="UP000188354">
    <property type="component" value="Chromosome LG11"/>
</dbReference>
<dbReference type="AlphaFoldDB" id="A0A1J7GQC1"/>
<feature type="domain" description="NAB" evidence="5">
    <location>
        <begin position="29"/>
        <end position="109"/>
    </location>
</feature>
<dbReference type="OMA" id="WSDMYQK"/>
<dbReference type="STRING" id="3871.A0A1J7GQC1"/>
<dbReference type="InterPro" id="IPR051861">
    <property type="entry name" value="NET_actin-binding_domain"/>
</dbReference>
<evidence type="ECO:0000256" key="3">
    <source>
        <dbReference type="SAM" id="Coils"/>
    </source>
</evidence>